<dbReference type="Proteomes" id="UP000321577">
    <property type="component" value="Unassembled WGS sequence"/>
</dbReference>
<name>A0A512MDR9_9BACT</name>
<evidence type="ECO:0000313" key="3">
    <source>
        <dbReference type="Proteomes" id="UP000321577"/>
    </source>
</evidence>
<dbReference type="AlphaFoldDB" id="A0A512MDR9"/>
<evidence type="ECO:0000256" key="1">
    <source>
        <dbReference type="SAM" id="SignalP"/>
    </source>
</evidence>
<reference evidence="2 3" key="1">
    <citation type="submission" date="2019-07" db="EMBL/GenBank/DDBJ databases">
        <title>Whole genome shotgun sequence of Brevifollis gellanilyticus NBRC 108608.</title>
        <authorList>
            <person name="Hosoyama A."/>
            <person name="Uohara A."/>
            <person name="Ohji S."/>
            <person name="Ichikawa N."/>
        </authorList>
    </citation>
    <scope>NUCLEOTIDE SEQUENCE [LARGE SCALE GENOMIC DNA]</scope>
    <source>
        <strain evidence="2 3">NBRC 108608</strain>
    </source>
</reference>
<gene>
    <name evidence="2" type="ORF">BGE01nite_41680</name>
</gene>
<keyword evidence="3" id="KW-1185">Reference proteome</keyword>
<organism evidence="2 3">
    <name type="scientific">Brevifollis gellanilyticus</name>
    <dbReference type="NCBI Taxonomy" id="748831"/>
    <lineage>
        <taxon>Bacteria</taxon>
        <taxon>Pseudomonadati</taxon>
        <taxon>Verrucomicrobiota</taxon>
        <taxon>Verrucomicrobiia</taxon>
        <taxon>Verrucomicrobiales</taxon>
        <taxon>Verrucomicrobiaceae</taxon>
    </lineage>
</organism>
<feature type="chain" id="PRO_5022236715" evidence="1">
    <location>
        <begin position="24"/>
        <end position="264"/>
    </location>
</feature>
<feature type="signal peptide" evidence="1">
    <location>
        <begin position="1"/>
        <end position="23"/>
    </location>
</feature>
<proteinExistence type="predicted"/>
<comment type="caution">
    <text evidence="2">The sequence shown here is derived from an EMBL/GenBank/DDBJ whole genome shotgun (WGS) entry which is preliminary data.</text>
</comment>
<dbReference type="EMBL" id="BKAG01000037">
    <property type="protein sequence ID" value="GEP44877.1"/>
    <property type="molecule type" value="Genomic_DNA"/>
</dbReference>
<accession>A0A512MDR9</accession>
<dbReference type="OrthoDB" id="184257at2"/>
<evidence type="ECO:0000313" key="2">
    <source>
        <dbReference type="EMBL" id="GEP44877.1"/>
    </source>
</evidence>
<dbReference type="RefSeq" id="WP_146853244.1">
    <property type="nucleotide sequence ID" value="NZ_BKAG01000037.1"/>
</dbReference>
<keyword evidence="1" id="KW-0732">Signal</keyword>
<protein>
    <submittedName>
        <fullName evidence="2">Uncharacterized protein</fullName>
    </submittedName>
</protein>
<sequence>MKTLAALFFVMAGLASFTSTANAQWANWGPTWGAWGPGFVYPGGYPFWSYPYQESTRIGKVRIEGDVNYSVTIDSSDLTLGHHPKRNPYGLVVGAGEMTKLLLTVEPSDRLPTLGEPKIRMPFKILVASLELRGVNLGHTKGKFASFEDEVAACGRVLVWLDHTKRYLLLDSADPTRRRVEWPYANSVPPERVFVEGITPTQPGGAFIVTLELDDANRRGLAKLGSEPAVWDRQIITVHSPGVHPKPWKDMTPVWANTGGAGGK</sequence>